<comment type="subcellular location">
    <subcellularLocation>
        <location evidence="1">Nucleus</location>
        <location evidence="1">Nucleolus</location>
    </subcellularLocation>
</comment>
<comment type="similarity">
    <text evidence="2">Belongs to the BRX1 family.</text>
</comment>
<organism evidence="7 8">
    <name type="scientific">Clydaea vesicula</name>
    <dbReference type="NCBI Taxonomy" id="447962"/>
    <lineage>
        <taxon>Eukaryota</taxon>
        <taxon>Fungi</taxon>
        <taxon>Fungi incertae sedis</taxon>
        <taxon>Chytridiomycota</taxon>
        <taxon>Chytridiomycota incertae sedis</taxon>
        <taxon>Chytridiomycetes</taxon>
        <taxon>Lobulomycetales</taxon>
        <taxon>Lobulomycetaceae</taxon>
        <taxon>Clydaea</taxon>
    </lineage>
</organism>
<evidence type="ECO:0000256" key="4">
    <source>
        <dbReference type="ARBA" id="ARBA00023242"/>
    </source>
</evidence>
<evidence type="ECO:0000313" key="8">
    <source>
        <dbReference type="Proteomes" id="UP001211065"/>
    </source>
</evidence>
<evidence type="ECO:0000256" key="5">
    <source>
        <dbReference type="SAM" id="MobiDB-lite"/>
    </source>
</evidence>
<keyword evidence="3" id="KW-0690">Ribosome biogenesis</keyword>
<evidence type="ECO:0000256" key="1">
    <source>
        <dbReference type="ARBA" id="ARBA00004604"/>
    </source>
</evidence>
<keyword evidence="4" id="KW-0539">Nucleus</keyword>
<name>A0AAD5U216_9FUNG</name>
<dbReference type="PROSITE" id="PS50833">
    <property type="entry name" value="BRIX"/>
    <property type="match status" value="1"/>
</dbReference>
<dbReference type="InterPro" id="IPR007109">
    <property type="entry name" value="Brix"/>
</dbReference>
<feature type="domain" description="Brix" evidence="6">
    <location>
        <begin position="101"/>
        <end position="309"/>
    </location>
</feature>
<reference evidence="7" key="1">
    <citation type="submission" date="2020-05" db="EMBL/GenBank/DDBJ databases">
        <title>Phylogenomic resolution of chytrid fungi.</title>
        <authorList>
            <person name="Stajich J.E."/>
            <person name="Amses K."/>
            <person name="Simmons R."/>
            <person name="Seto K."/>
            <person name="Myers J."/>
            <person name="Bonds A."/>
            <person name="Quandt C.A."/>
            <person name="Barry K."/>
            <person name="Liu P."/>
            <person name="Grigoriev I."/>
            <person name="Longcore J.E."/>
            <person name="James T.Y."/>
        </authorList>
    </citation>
    <scope>NUCLEOTIDE SEQUENCE</scope>
    <source>
        <strain evidence="7">JEL0476</strain>
    </source>
</reference>
<gene>
    <name evidence="7" type="primary">BRX1</name>
    <name evidence="7" type="ORF">HK099_003180</name>
</gene>
<protein>
    <submittedName>
        <fullName evidence="7">Ribosome biogenesis protein brx1</fullName>
    </submittedName>
</protein>
<dbReference type="PANTHER" id="PTHR13634">
    <property type="entry name" value="RIBOSOME BIOGENESIS PROTEIN BRIX"/>
    <property type="match status" value="1"/>
</dbReference>
<dbReference type="Pfam" id="PF04427">
    <property type="entry name" value="Brix"/>
    <property type="match status" value="1"/>
</dbReference>
<accession>A0AAD5U216</accession>
<feature type="compositionally biased region" description="Acidic residues" evidence="5">
    <location>
        <begin position="30"/>
        <end position="51"/>
    </location>
</feature>
<feature type="region of interest" description="Disordered" evidence="5">
    <location>
        <begin position="1"/>
        <end position="65"/>
    </location>
</feature>
<dbReference type="Proteomes" id="UP001211065">
    <property type="component" value="Unassembled WGS sequence"/>
</dbReference>
<dbReference type="SUPFAM" id="SSF52954">
    <property type="entry name" value="Class II aaRS ABD-related"/>
    <property type="match status" value="1"/>
</dbReference>
<comment type="caution">
    <text evidence="7">The sequence shown here is derived from an EMBL/GenBank/DDBJ whole genome shotgun (WGS) entry which is preliminary data.</text>
</comment>
<feature type="compositionally biased region" description="Basic and acidic residues" evidence="5">
    <location>
        <begin position="1"/>
        <end position="19"/>
    </location>
</feature>
<dbReference type="GO" id="GO:0019843">
    <property type="term" value="F:rRNA binding"/>
    <property type="evidence" value="ECO:0007669"/>
    <property type="project" value="InterPro"/>
</dbReference>
<evidence type="ECO:0000259" key="6">
    <source>
        <dbReference type="PROSITE" id="PS50833"/>
    </source>
</evidence>
<feature type="region of interest" description="Disordered" evidence="5">
    <location>
        <begin position="342"/>
        <end position="366"/>
    </location>
</feature>
<keyword evidence="8" id="KW-1185">Reference proteome</keyword>
<dbReference type="GO" id="GO:0006364">
    <property type="term" value="P:rRNA processing"/>
    <property type="evidence" value="ECO:0007669"/>
    <property type="project" value="InterPro"/>
</dbReference>
<dbReference type="AlphaFoldDB" id="A0AAD5U216"/>
<dbReference type="SMART" id="SM00879">
    <property type="entry name" value="Brix"/>
    <property type="match status" value="1"/>
</dbReference>
<dbReference type="GO" id="GO:0000027">
    <property type="term" value="P:ribosomal large subunit assembly"/>
    <property type="evidence" value="ECO:0007669"/>
    <property type="project" value="TreeGrafter"/>
</dbReference>
<sequence length="366" mass="42235">MKYSEKKEESPRNTKKELIFADDGGGGGDSGDEGFDSEDEDDCSESEYDSNDEQKPEKSVNVSQMGKKSFLFNNTEINMIRKPASKGDTKSDKKNLIKNRQRMLILSSRGIIHRYRHLMNDLNLLMPHSKKESKLDTKSKLYVLNELAELNNCNNAIFFEVRKHQDLYLWLAKTPNGPSIKFHVQNVHTMDELKMTGNCLKGSRPILSFDNAFELALQDPNAREEYAHLPLIKELLIHAFATPKTSRKIKPFIDHVMLFSLCDGRIWYRNYQIIEKDSIANPKEKDISLVEIGPRFVLNVIRIFDGAFGGRTLFENQDFISPNSIRREQRLSKSDSYIKRTDQSKVRNERMKDASQLPEDPTDFVF</sequence>
<dbReference type="InterPro" id="IPR026532">
    <property type="entry name" value="BRX1"/>
</dbReference>
<evidence type="ECO:0000256" key="3">
    <source>
        <dbReference type="ARBA" id="ARBA00022517"/>
    </source>
</evidence>
<proteinExistence type="inferred from homology"/>
<evidence type="ECO:0000313" key="7">
    <source>
        <dbReference type="EMBL" id="KAJ3221728.1"/>
    </source>
</evidence>
<dbReference type="PANTHER" id="PTHR13634:SF0">
    <property type="entry name" value="RIBOSOME BIOGENESIS PROTEIN BRX1 HOMOLOG"/>
    <property type="match status" value="1"/>
</dbReference>
<dbReference type="EMBL" id="JADGJW010000212">
    <property type="protein sequence ID" value="KAJ3221728.1"/>
    <property type="molecule type" value="Genomic_DNA"/>
</dbReference>
<evidence type="ECO:0000256" key="2">
    <source>
        <dbReference type="ARBA" id="ARBA00006369"/>
    </source>
</evidence>
<dbReference type="GO" id="GO:0005730">
    <property type="term" value="C:nucleolus"/>
    <property type="evidence" value="ECO:0007669"/>
    <property type="project" value="UniProtKB-SubCell"/>
</dbReference>
<feature type="compositionally biased region" description="Basic and acidic residues" evidence="5">
    <location>
        <begin position="342"/>
        <end position="353"/>
    </location>
</feature>